<dbReference type="KEGG" id="taer:GT409_00520"/>
<feature type="region of interest" description="Disordered" evidence="4">
    <location>
        <begin position="839"/>
        <end position="865"/>
    </location>
</feature>
<dbReference type="AlphaFoldDB" id="A0A6P1M4R4"/>
<dbReference type="InterPro" id="IPR003661">
    <property type="entry name" value="HisK_dim/P_dom"/>
</dbReference>
<dbReference type="PROSITE" id="PS50109">
    <property type="entry name" value="HIS_KIN"/>
    <property type="match status" value="1"/>
</dbReference>
<dbReference type="SMART" id="SM00387">
    <property type="entry name" value="HATPase_c"/>
    <property type="match status" value="1"/>
</dbReference>
<dbReference type="Proteomes" id="UP000464954">
    <property type="component" value="Chromosome"/>
</dbReference>
<evidence type="ECO:0000259" key="5">
    <source>
        <dbReference type="PROSITE" id="PS50109"/>
    </source>
</evidence>
<evidence type="ECO:0000256" key="1">
    <source>
        <dbReference type="ARBA" id="ARBA00000085"/>
    </source>
</evidence>
<name>A0A6P1M4R4_9BACT</name>
<dbReference type="SUPFAM" id="SSF49899">
    <property type="entry name" value="Concanavalin A-like lectins/glucanases"/>
    <property type="match status" value="1"/>
</dbReference>
<dbReference type="EMBL" id="CP047593">
    <property type="protein sequence ID" value="QHI67993.1"/>
    <property type="molecule type" value="Genomic_DNA"/>
</dbReference>
<dbReference type="InterPro" id="IPR004358">
    <property type="entry name" value="Sig_transdc_His_kin-like_C"/>
</dbReference>
<organism evidence="6 7">
    <name type="scientific">Tichowtungia aerotolerans</name>
    <dbReference type="NCBI Taxonomy" id="2697043"/>
    <lineage>
        <taxon>Bacteria</taxon>
        <taxon>Pseudomonadati</taxon>
        <taxon>Kiritimatiellota</taxon>
        <taxon>Tichowtungiia</taxon>
        <taxon>Tichowtungiales</taxon>
        <taxon>Tichowtungiaceae</taxon>
        <taxon>Tichowtungia</taxon>
    </lineage>
</organism>
<feature type="domain" description="Histidine kinase" evidence="5">
    <location>
        <begin position="700"/>
        <end position="952"/>
    </location>
</feature>
<dbReference type="SUPFAM" id="SSF55874">
    <property type="entry name" value="ATPase domain of HSP90 chaperone/DNA topoisomerase II/histidine kinase"/>
    <property type="match status" value="1"/>
</dbReference>
<accession>A0A6P1M4R4</accession>
<evidence type="ECO:0000313" key="6">
    <source>
        <dbReference type="EMBL" id="QHI67993.1"/>
    </source>
</evidence>
<dbReference type="Gene3D" id="3.30.565.10">
    <property type="entry name" value="Histidine kinase-like ATPase, C-terminal domain"/>
    <property type="match status" value="1"/>
</dbReference>
<evidence type="ECO:0000256" key="3">
    <source>
        <dbReference type="ARBA" id="ARBA00022553"/>
    </source>
</evidence>
<keyword evidence="7" id="KW-1185">Reference proteome</keyword>
<dbReference type="PRINTS" id="PR00344">
    <property type="entry name" value="BCTRLSENSOR"/>
</dbReference>
<dbReference type="PANTHER" id="PTHR43547:SF2">
    <property type="entry name" value="HYBRID SIGNAL TRANSDUCTION HISTIDINE KINASE C"/>
    <property type="match status" value="1"/>
</dbReference>
<dbReference type="Gene3D" id="1.10.287.130">
    <property type="match status" value="1"/>
</dbReference>
<evidence type="ECO:0000313" key="7">
    <source>
        <dbReference type="Proteomes" id="UP000464954"/>
    </source>
</evidence>
<evidence type="ECO:0000256" key="4">
    <source>
        <dbReference type="SAM" id="MobiDB-lite"/>
    </source>
</evidence>
<proteinExistence type="predicted"/>
<keyword evidence="3" id="KW-0597">Phosphoprotein</keyword>
<dbReference type="InterPro" id="IPR003594">
    <property type="entry name" value="HATPase_dom"/>
</dbReference>
<dbReference type="SMART" id="SM00388">
    <property type="entry name" value="HisKA"/>
    <property type="match status" value="1"/>
</dbReference>
<reference evidence="6 7" key="1">
    <citation type="submission" date="2020-01" db="EMBL/GenBank/DDBJ databases">
        <title>Ponticoccus aerotolerans gen. nov., sp. nov., an anaerobic bacterium and proposal of Ponticoccusceae fam. nov., Ponticoccusles ord. nov. and Ponticoccuse classis nov. in the phylum Kiritimatiellaeota.</title>
        <authorList>
            <person name="Zhou L.Y."/>
            <person name="Du Z.J."/>
        </authorList>
    </citation>
    <scope>NUCLEOTIDE SEQUENCE [LARGE SCALE GENOMIC DNA]</scope>
    <source>
        <strain evidence="6 7">S-5007</strain>
    </source>
</reference>
<dbReference type="EC" id="2.7.13.3" evidence="2"/>
<comment type="catalytic activity">
    <reaction evidence="1">
        <text>ATP + protein L-histidine = ADP + protein N-phospho-L-histidine.</text>
        <dbReference type="EC" id="2.7.13.3"/>
    </reaction>
</comment>
<dbReference type="GO" id="GO:0000155">
    <property type="term" value="F:phosphorelay sensor kinase activity"/>
    <property type="evidence" value="ECO:0007669"/>
    <property type="project" value="InterPro"/>
</dbReference>
<dbReference type="InterPro" id="IPR036097">
    <property type="entry name" value="HisK_dim/P_sf"/>
</dbReference>
<dbReference type="PANTHER" id="PTHR43547">
    <property type="entry name" value="TWO-COMPONENT HISTIDINE KINASE"/>
    <property type="match status" value="1"/>
</dbReference>
<dbReference type="Pfam" id="PF02518">
    <property type="entry name" value="HATPase_c"/>
    <property type="match status" value="1"/>
</dbReference>
<dbReference type="RefSeq" id="WP_160626027.1">
    <property type="nucleotide sequence ID" value="NZ_CP047593.1"/>
</dbReference>
<dbReference type="InterPro" id="IPR013320">
    <property type="entry name" value="ConA-like_dom_sf"/>
</dbReference>
<dbReference type="InterPro" id="IPR005467">
    <property type="entry name" value="His_kinase_dom"/>
</dbReference>
<evidence type="ECO:0000256" key="2">
    <source>
        <dbReference type="ARBA" id="ARBA00012438"/>
    </source>
</evidence>
<dbReference type="Pfam" id="PF00512">
    <property type="entry name" value="HisKA"/>
    <property type="match status" value="1"/>
</dbReference>
<sequence>MSVALRIVLMLMLFGVSDAGLIAHYDFSDGDLLDNEVGREYELRQMKSDPHCLALVTLNTLEGTAVFDGGSNLNGWLETDGPGELEAFTVSFWFRTGQVSQGSLYNGLFASNRDVHFSKNFPPGKLDWGLYSNRENGGALHLQVFQDKGLESDFVFQPDVWQHVLIRKRGCGASAHTELFLSPVDGVPGKPLLSGDDFDLSLEKIILGVNRNAHFGYRMEVANVKVFDDASVSVEDLFDEGPQTQTLFEPVPLYKLNRTMRDLRREVANLREEMIGFPHIKESLQVDSYGFHSSYLPRLESVPDEPRWTVEFNITTAPGVFSECYLVPAADRRVSGMPGYGFPKRFRIYSVDFDGEHKVLADWRTRDYPDPGRCPVRVYGSETALAKLVLEVYQGQVETGMEFFALDEVFVRSDFTFIKIDRIEAAGSFESPPFWGTEYLGDQKTSLGLPLMPNAEPANDCYASFHELPSEPLKMEIDLAENRPVDNVLFFPARPPEGIYIPGFGFPGDVTVEFIRESENGTPVLIHTSRITGRANPGNNIVRVPGNSGSVRWLRFSFDQFALHQGWPIFALGEIVVANHREPQVDIAAVRSEFSGVSLLVDGKAGGATVLPMTIWLDGLMRGQDLSKRLDLALKLMDRLQARWEHFEQGAWKVSGVLLLLVSVVALMLRQVGLHKMRLRVEQEHRLAELEQMKIRLFTHISHDLRTPLTVILTRVERLMKRFREEESQASLIKIHRNVVRLKILTDQMLDLRTLQDGQLKMKCIQGNVAEQVVDIAESLRPLAEQKQIDLEVRRAAGDESGWFDPDKLHKIVVNLLANAIKYTPRGSQVNASVRLTKEDPSAGSLSTNTYSVKSGQRERRQRTSIASNPSDLYAVITVEDFGVGIPPSEMPHIFEQFYRVEEMRPVQAVGSGIGLALVKELVDLWGGRIDVKSPLAEGKGTRFTVVLSVAKKPECCERSTESV</sequence>
<feature type="compositionally biased region" description="Polar residues" evidence="4">
    <location>
        <begin position="844"/>
        <end position="855"/>
    </location>
</feature>
<dbReference type="InterPro" id="IPR036890">
    <property type="entry name" value="HATPase_C_sf"/>
</dbReference>
<protein>
    <recommendedName>
        <fullName evidence="2">histidine kinase</fullName>
        <ecNumber evidence="2">2.7.13.3</ecNumber>
    </recommendedName>
</protein>
<dbReference type="CDD" id="cd00082">
    <property type="entry name" value="HisKA"/>
    <property type="match status" value="1"/>
</dbReference>
<dbReference type="CDD" id="cd00075">
    <property type="entry name" value="HATPase"/>
    <property type="match status" value="1"/>
</dbReference>
<dbReference type="SUPFAM" id="SSF47384">
    <property type="entry name" value="Homodimeric domain of signal transducing histidine kinase"/>
    <property type="match status" value="1"/>
</dbReference>
<gene>
    <name evidence="6" type="ORF">GT409_00520</name>
</gene>